<comment type="caution">
    <text evidence="1">The sequence shown here is derived from an EMBL/GenBank/DDBJ whole genome shotgun (WGS) entry which is preliminary data.</text>
</comment>
<evidence type="ECO:0000313" key="2">
    <source>
        <dbReference type="Proteomes" id="UP001164776"/>
    </source>
</evidence>
<name>A0A9W8CED8_9POAL</name>
<accession>A0A9W8CED8</accession>
<sequence>MSTASPPRSCSCLQLATGSYQILEEEQTEKLGKFSWESIISVLLQEQAWLVKINYCMVDS</sequence>
<evidence type="ECO:0000313" key="1">
    <source>
        <dbReference type="EMBL" id="KAJ1254651.1"/>
    </source>
</evidence>
<organism evidence="1 2">
    <name type="scientific">Paspalum vaginatum</name>
    <name type="common">seashore paspalum</name>
    <dbReference type="NCBI Taxonomy" id="158149"/>
    <lineage>
        <taxon>Eukaryota</taxon>
        <taxon>Viridiplantae</taxon>
        <taxon>Streptophyta</taxon>
        <taxon>Embryophyta</taxon>
        <taxon>Tracheophyta</taxon>
        <taxon>Spermatophyta</taxon>
        <taxon>Magnoliopsida</taxon>
        <taxon>Liliopsida</taxon>
        <taxon>Poales</taxon>
        <taxon>Poaceae</taxon>
        <taxon>PACMAD clade</taxon>
        <taxon>Panicoideae</taxon>
        <taxon>Andropogonodae</taxon>
        <taxon>Paspaleae</taxon>
        <taxon>Paspalinae</taxon>
        <taxon>Paspalum</taxon>
    </lineage>
</organism>
<dbReference type="AlphaFoldDB" id="A0A9W8CED8"/>
<gene>
    <name evidence="1" type="ORF">BS78_K008400</name>
</gene>
<protein>
    <submittedName>
        <fullName evidence="1">Uncharacterized protein</fullName>
    </submittedName>
</protein>
<proteinExistence type="predicted"/>
<dbReference type="EMBL" id="MU629951">
    <property type="protein sequence ID" value="KAJ1254651.1"/>
    <property type="molecule type" value="Genomic_DNA"/>
</dbReference>
<dbReference type="Proteomes" id="UP001164776">
    <property type="component" value="Unassembled WGS sequence"/>
</dbReference>
<keyword evidence="2" id="KW-1185">Reference proteome</keyword>
<reference evidence="1 2" key="1">
    <citation type="submission" date="2022-10" db="EMBL/GenBank/DDBJ databases">
        <title>WGS assembly of Paspalum vaginatum 540-79.</title>
        <authorList>
            <person name="Sun G."/>
            <person name="Wase N."/>
            <person name="Shu S."/>
            <person name="Jenkins J."/>
            <person name="Zhou B."/>
            <person name="Torres-Rodriguez J."/>
            <person name="Chen C."/>
            <person name="Sandor L."/>
            <person name="Plott C."/>
            <person name="Yoshinga Y."/>
            <person name="Daum C."/>
            <person name="Qi P."/>
            <person name="Barry K."/>
            <person name="Lipzen A."/>
            <person name="Berry L."/>
            <person name="Pedersen C."/>
            <person name="Gottilla T."/>
            <person name="Foltz A."/>
            <person name="Yu H."/>
            <person name="O'Malley R."/>
            <person name="Zhang C."/>
            <person name="Devos K."/>
            <person name="Sigmon B."/>
            <person name="Yu B."/>
            <person name="Obata T."/>
            <person name="Schmutz J."/>
            <person name="Schnable J."/>
        </authorList>
    </citation>
    <scope>NUCLEOTIDE SEQUENCE [LARGE SCALE GENOMIC DNA]</scope>
    <source>
        <strain evidence="2">cv. 540-79</strain>
    </source>
</reference>